<dbReference type="AlphaFoldDB" id="A0A078KVZ0"/>
<protein>
    <submittedName>
        <fullName evidence="8">2-halobenzoate 1,2-dioxygenase large subunit</fullName>
    </submittedName>
</protein>
<dbReference type="PROSITE" id="PS51296">
    <property type="entry name" value="RIESKE"/>
    <property type="match status" value="1"/>
</dbReference>
<proteinExistence type="predicted"/>
<dbReference type="SUPFAM" id="SSF50022">
    <property type="entry name" value="ISP domain"/>
    <property type="match status" value="1"/>
</dbReference>
<dbReference type="InterPro" id="IPR017941">
    <property type="entry name" value="Rieske_2Fe-2S"/>
</dbReference>
<keyword evidence="3" id="KW-0479">Metal-binding</keyword>
<keyword evidence="6" id="KW-0411">Iron-sulfur</keyword>
<sequence length="352" mass="40679">MIKTNCYVNSDFYAHEQTLFDNKLNYVGHELMVPNLDDYRVLENNAEILFHNKNGFEIISNICRHHQAIMLEGQGNSKKIICPIHRWNFSNEGKLLLSPQFDVPPCLHLPTKKLSNWNGLLFSGEQSPLPVPVDDQATILASLDFSDYAYSNSVSFNHEFNWKIFIDNYLDDYHVQPFHPGLRNLVDCTKIYWEFGKNYSIQKVGAQRNLLKSGPLIHSNWHKAILDYRNNRPPEFGAIWFLLYPNIMVEHYPEMLTISVVLPDGPGRCINMVDFFYPKQILQSNTELVELSQLAYEETAREDEIICERIFKGKKLLVQQGLNDSGIVHMPSEAGIPYFHQYLSEQLGPVDP</sequence>
<keyword evidence="8" id="KW-0223">Dioxygenase</keyword>
<dbReference type="STRING" id="1034943.BN59_01459"/>
<dbReference type="Gene3D" id="3.90.380.10">
    <property type="entry name" value="Naphthalene 1,2-dioxygenase Alpha Subunit, Chain A, domain 1"/>
    <property type="match status" value="2"/>
</dbReference>
<dbReference type="PANTHER" id="PTHR43756:SF5">
    <property type="entry name" value="CHOLINE MONOOXYGENASE, CHLOROPLASTIC"/>
    <property type="match status" value="1"/>
</dbReference>
<keyword evidence="5" id="KW-0408">Iron</keyword>
<dbReference type="GO" id="GO:0051537">
    <property type="term" value="F:2 iron, 2 sulfur cluster binding"/>
    <property type="evidence" value="ECO:0007669"/>
    <property type="project" value="UniProtKB-KW"/>
</dbReference>
<gene>
    <name evidence="8" type="primary">cbdA</name>
    <name evidence="8" type="ORF">BN59_01459</name>
</gene>
<keyword evidence="9" id="KW-1185">Reference proteome</keyword>
<evidence type="ECO:0000259" key="7">
    <source>
        <dbReference type="PROSITE" id="PS51296"/>
    </source>
</evidence>
<dbReference type="Proteomes" id="UP000044071">
    <property type="component" value="Unassembled WGS sequence"/>
</dbReference>
<evidence type="ECO:0000256" key="3">
    <source>
        <dbReference type="ARBA" id="ARBA00022723"/>
    </source>
</evidence>
<evidence type="ECO:0000256" key="4">
    <source>
        <dbReference type="ARBA" id="ARBA00023002"/>
    </source>
</evidence>
<dbReference type="GO" id="GO:0005506">
    <property type="term" value="F:iron ion binding"/>
    <property type="evidence" value="ECO:0007669"/>
    <property type="project" value="InterPro"/>
</dbReference>
<dbReference type="eggNOG" id="COG4638">
    <property type="taxonomic scope" value="Bacteria"/>
</dbReference>
<organism evidence="8 9">
    <name type="scientific">Legionella massiliensis</name>
    <dbReference type="NCBI Taxonomy" id="1034943"/>
    <lineage>
        <taxon>Bacteria</taxon>
        <taxon>Pseudomonadati</taxon>
        <taxon>Pseudomonadota</taxon>
        <taxon>Gammaproteobacteria</taxon>
        <taxon>Legionellales</taxon>
        <taxon>Legionellaceae</taxon>
        <taxon>Legionella</taxon>
    </lineage>
</organism>
<keyword evidence="4" id="KW-0560">Oxidoreductase</keyword>
<dbReference type="CDD" id="cd00680">
    <property type="entry name" value="RHO_alpha_C"/>
    <property type="match status" value="1"/>
</dbReference>
<dbReference type="SUPFAM" id="SSF55961">
    <property type="entry name" value="Bet v1-like"/>
    <property type="match status" value="1"/>
</dbReference>
<dbReference type="InterPro" id="IPR001663">
    <property type="entry name" value="Rng_hydr_dOase-A"/>
</dbReference>
<dbReference type="InterPro" id="IPR036922">
    <property type="entry name" value="Rieske_2Fe-2S_sf"/>
</dbReference>
<dbReference type="Pfam" id="PF00355">
    <property type="entry name" value="Rieske"/>
    <property type="match status" value="1"/>
</dbReference>
<dbReference type="RefSeq" id="WP_043873566.1">
    <property type="nucleotide sequence ID" value="NZ_CCVW01000001.1"/>
</dbReference>
<accession>A0A078KVZ0</accession>
<evidence type="ECO:0000256" key="6">
    <source>
        <dbReference type="ARBA" id="ARBA00023014"/>
    </source>
</evidence>
<dbReference type="OrthoDB" id="9769355at2"/>
<keyword evidence="2" id="KW-0001">2Fe-2S</keyword>
<evidence type="ECO:0000256" key="2">
    <source>
        <dbReference type="ARBA" id="ARBA00022714"/>
    </source>
</evidence>
<evidence type="ECO:0000313" key="9">
    <source>
        <dbReference type="Proteomes" id="UP000044071"/>
    </source>
</evidence>
<feature type="domain" description="Rieske" evidence="7">
    <location>
        <begin position="28"/>
        <end position="123"/>
    </location>
</feature>
<comment type="cofactor">
    <cofactor evidence="1">
        <name>Fe cation</name>
        <dbReference type="ChEBI" id="CHEBI:24875"/>
    </cofactor>
</comment>
<evidence type="ECO:0000313" key="8">
    <source>
        <dbReference type="EMBL" id="CDZ77177.1"/>
    </source>
</evidence>
<dbReference type="Pfam" id="PF00848">
    <property type="entry name" value="Ring_hydroxyl_A"/>
    <property type="match status" value="1"/>
</dbReference>
<dbReference type="Gene3D" id="2.102.10.10">
    <property type="entry name" value="Rieske [2Fe-2S] iron-sulphur domain"/>
    <property type="match status" value="1"/>
</dbReference>
<evidence type="ECO:0000256" key="1">
    <source>
        <dbReference type="ARBA" id="ARBA00001962"/>
    </source>
</evidence>
<evidence type="ECO:0000256" key="5">
    <source>
        <dbReference type="ARBA" id="ARBA00023004"/>
    </source>
</evidence>
<reference evidence="8 9" key="1">
    <citation type="submission" date="2014-06" db="EMBL/GenBank/DDBJ databases">
        <authorList>
            <person name="Urmite Genomes Urmite Genomes"/>
        </authorList>
    </citation>
    <scope>NUCLEOTIDE SEQUENCE [LARGE SCALE GENOMIC DNA]</scope>
</reference>
<dbReference type="GO" id="GO:0051213">
    <property type="term" value="F:dioxygenase activity"/>
    <property type="evidence" value="ECO:0007669"/>
    <property type="project" value="UniProtKB-KW"/>
</dbReference>
<dbReference type="EMBL" id="CCSB01000001">
    <property type="protein sequence ID" value="CDZ77177.1"/>
    <property type="molecule type" value="Genomic_DNA"/>
</dbReference>
<name>A0A078KVZ0_9GAMM</name>
<dbReference type="InterPro" id="IPR015879">
    <property type="entry name" value="Ring_hydroxy_dOase_asu_C_dom"/>
</dbReference>
<dbReference type="PANTHER" id="PTHR43756">
    <property type="entry name" value="CHOLINE MONOOXYGENASE, CHLOROPLASTIC"/>
    <property type="match status" value="1"/>
</dbReference>